<protein>
    <submittedName>
        <fullName evidence="1">Uncharacterized protein</fullName>
    </submittedName>
</protein>
<evidence type="ECO:0000313" key="1">
    <source>
        <dbReference type="EMBL" id="KAF3694254.1"/>
    </source>
</evidence>
<reference evidence="1 2" key="1">
    <citation type="submission" date="2019-02" db="EMBL/GenBank/DDBJ databases">
        <title>Opniocepnalus argus genome.</title>
        <authorList>
            <person name="Zhou C."/>
            <person name="Xiao S."/>
        </authorList>
    </citation>
    <scope>NUCLEOTIDE SEQUENCE [LARGE SCALE GENOMIC DNA]</scope>
    <source>
        <strain evidence="1">OARG1902GOOAL</strain>
        <tissue evidence="1">Muscle</tissue>
    </source>
</reference>
<proteinExistence type="predicted"/>
<organism evidence="1 2">
    <name type="scientific">Channa argus</name>
    <name type="common">Northern snakehead</name>
    <name type="synonym">Ophicephalus argus</name>
    <dbReference type="NCBI Taxonomy" id="215402"/>
    <lineage>
        <taxon>Eukaryota</taxon>
        <taxon>Metazoa</taxon>
        <taxon>Chordata</taxon>
        <taxon>Craniata</taxon>
        <taxon>Vertebrata</taxon>
        <taxon>Euteleostomi</taxon>
        <taxon>Actinopterygii</taxon>
        <taxon>Neopterygii</taxon>
        <taxon>Teleostei</taxon>
        <taxon>Neoteleostei</taxon>
        <taxon>Acanthomorphata</taxon>
        <taxon>Anabantaria</taxon>
        <taxon>Anabantiformes</taxon>
        <taxon>Channoidei</taxon>
        <taxon>Channidae</taxon>
        <taxon>Channa</taxon>
    </lineage>
</organism>
<dbReference type="Proteomes" id="UP000503349">
    <property type="component" value="Chromosome 9"/>
</dbReference>
<dbReference type="EMBL" id="CM015720">
    <property type="protein sequence ID" value="KAF3694254.1"/>
    <property type="molecule type" value="Genomic_DNA"/>
</dbReference>
<sequence length="68" mass="7465">MQDAEYTQLYVSSSGSEMEQHADRLSQAQSKVRLSGPYWSLLSLQESSFSLAVASGMHEHTAQATVCL</sequence>
<keyword evidence="2" id="KW-1185">Reference proteome</keyword>
<gene>
    <name evidence="1" type="ORF">EXN66_Car009930</name>
</gene>
<name>A0A6G1PVT7_CHAAH</name>
<accession>A0A6G1PVT7</accession>
<reference evidence="2" key="2">
    <citation type="submission" date="2019-02" db="EMBL/GenBank/DDBJ databases">
        <title>Opniocepnalus argus Var Kimnra genome.</title>
        <authorList>
            <person name="Zhou C."/>
            <person name="Xiao S."/>
        </authorList>
    </citation>
    <scope>NUCLEOTIDE SEQUENCE [LARGE SCALE GENOMIC DNA]</scope>
</reference>
<evidence type="ECO:0000313" key="2">
    <source>
        <dbReference type="Proteomes" id="UP000503349"/>
    </source>
</evidence>
<dbReference type="AlphaFoldDB" id="A0A6G1PVT7"/>